<dbReference type="GO" id="GO:0019843">
    <property type="term" value="F:rRNA binding"/>
    <property type="evidence" value="ECO:0007669"/>
    <property type="project" value="UniProtKB-UniRule"/>
</dbReference>
<evidence type="ECO:0000256" key="3">
    <source>
        <dbReference type="ARBA" id="ARBA00023274"/>
    </source>
</evidence>
<name>A0A0R8RYY8_PRACR</name>
<evidence type="ECO:0000256" key="1">
    <source>
        <dbReference type="ARBA" id="ARBA00006471"/>
    </source>
</evidence>
<dbReference type="GO" id="GO:0006412">
    <property type="term" value="P:translation"/>
    <property type="evidence" value="ECO:0007669"/>
    <property type="project" value="UniProtKB-UniRule"/>
</dbReference>
<comment type="function">
    <text evidence="4">One of the primary rRNA binding proteins, it binds directly to 16S rRNA central domain where it helps coordinate assembly of the platform of the 30S subunit.</text>
</comment>
<keyword evidence="3 4" id="KW-0687">Ribonucleoprotein</keyword>
<dbReference type="PANTHER" id="PTHR11758">
    <property type="entry name" value="40S RIBOSOMAL PROTEIN S15A"/>
    <property type="match status" value="1"/>
</dbReference>
<gene>
    <name evidence="4 6" type="primary">rps8</name>
</gene>
<reference evidence="6" key="1">
    <citation type="journal article" date="2015" name="Genome Announc.">
        <title>Draft Plastid and Mitochondrial Genome Sequences from Antarctic Alga Prasiola crispa.</title>
        <authorList>
            <person name="Carvalho E.L."/>
            <person name="Wallau Gda L."/>
            <person name="Rangel D.L."/>
            <person name="Machado L.C."/>
            <person name="da Silva A.F."/>
            <person name="da Silva L.F."/>
            <person name="Macedo P.E."/>
            <person name="Pereira A.B."/>
            <person name="Victoria Fde C."/>
            <person name="Boldo J.T."/>
            <person name="Dal Belo C.A."/>
            <person name="Pinto P.M."/>
        </authorList>
    </citation>
    <scope>NUCLEOTIDE SEQUENCE</scope>
</reference>
<dbReference type="Gene3D" id="3.30.1370.30">
    <property type="match status" value="1"/>
</dbReference>
<dbReference type="HAMAP" id="MF_01302_B">
    <property type="entry name" value="Ribosomal_uS8_B"/>
    <property type="match status" value="1"/>
</dbReference>
<evidence type="ECO:0000313" key="6">
    <source>
        <dbReference type="EMBL" id="AKZ21119.1"/>
    </source>
</evidence>
<dbReference type="InterPro" id="IPR035987">
    <property type="entry name" value="Ribosomal_uS8_sf"/>
</dbReference>
<dbReference type="GO" id="GO:1990904">
    <property type="term" value="C:ribonucleoprotein complex"/>
    <property type="evidence" value="ECO:0007669"/>
    <property type="project" value="UniProtKB-KW"/>
</dbReference>
<comment type="similarity">
    <text evidence="1 4 5">Belongs to the universal ribosomal protein uS8 family.</text>
</comment>
<dbReference type="PROSITE" id="PS00053">
    <property type="entry name" value="RIBOSOMAL_S8"/>
    <property type="match status" value="1"/>
</dbReference>
<keyword evidence="2 4" id="KW-0689">Ribosomal protein</keyword>
<dbReference type="FunFam" id="3.30.1490.10:FF:000001">
    <property type="entry name" value="30S ribosomal protein S8"/>
    <property type="match status" value="1"/>
</dbReference>
<protein>
    <recommendedName>
        <fullName evidence="4">Small ribosomal subunit protein uS8c</fullName>
    </recommendedName>
</protein>
<geneLocation type="chloroplast" evidence="6"/>
<proteinExistence type="inferred from homology"/>
<dbReference type="GO" id="GO:0005840">
    <property type="term" value="C:ribosome"/>
    <property type="evidence" value="ECO:0007669"/>
    <property type="project" value="UniProtKB-KW"/>
</dbReference>
<keyword evidence="6" id="KW-0150">Chloroplast</keyword>
<dbReference type="AlphaFoldDB" id="A0A0R8RYY8"/>
<dbReference type="InterPro" id="IPR000630">
    <property type="entry name" value="Ribosomal_uS8"/>
</dbReference>
<evidence type="ECO:0000256" key="2">
    <source>
        <dbReference type="ARBA" id="ARBA00022980"/>
    </source>
</evidence>
<organism evidence="6">
    <name type="scientific">Prasiola crispa</name>
    <name type="common">Green alga</name>
    <name type="synonym">Ulva crispa</name>
    <dbReference type="NCBI Taxonomy" id="173492"/>
    <lineage>
        <taxon>Eukaryota</taxon>
        <taxon>Viridiplantae</taxon>
        <taxon>Chlorophyta</taxon>
        <taxon>core chlorophytes</taxon>
        <taxon>Trebouxiophyceae</taxon>
        <taxon>Prasiolales</taxon>
        <taxon>Prasiolaceae</taxon>
        <taxon>Prasiola</taxon>
    </lineage>
</organism>
<keyword evidence="4" id="KW-0694">RNA-binding</keyword>
<sequence>MVNDTISDILTRIRNANLIKSQTVSIPLTRIGKQISAILEKQGFIESFEIFSFASDIKDQSTVESNQNKDLGLQNVYREKTDKAHLEKEPENLLKKNKANSEQLLLNKRESKRKNSSEKIVIYLKYQDRTKKPCITNLKRISKPGLRIYASYKEIPKVLGGMGIAILSTSKGIMTDQEARFYKIGGEILCSIW</sequence>
<evidence type="ECO:0000256" key="4">
    <source>
        <dbReference type="HAMAP-Rule" id="MF_01302"/>
    </source>
</evidence>
<comment type="subunit">
    <text evidence="4">Part of the 30S ribosomal subunit.</text>
</comment>
<dbReference type="EMBL" id="KR017748">
    <property type="protein sequence ID" value="AKZ21119.1"/>
    <property type="molecule type" value="Genomic_DNA"/>
</dbReference>
<comment type="subcellular location">
    <subcellularLocation>
        <location evidence="4">Plastid</location>
        <location evidence="4">Chloroplast</location>
    </subcellularLocation>
</comment>
<dbReference type="Pfam" id="PF00410">
    <property type="entry name" value="Ribosomal_S8"/>
    <property type="match status" value="2"/>
</dbReference>
<keyword evidence="6" id="KW-0934">Plastid</keyword>
<dbReference type="InterPro" id="IPR047863">
    <property type="entry name" value="Ribosomal_uS8_CS"/>
</dbReference>
<dbReference type="Gene3D" id="3.30.1490.10">
    <property type="match status" value="1"/>
</dbReference>
<keyword evidence="4" id="KW-0699">rRNA-binding</keyword>
<dbReference type="GO" id="GO:0009507">
    <property type="term" value="C:chloroplast"/>
    <property type="evidence" value="ECO:0007669"/>
    <property type="project" value="UniProtKB-SubCell"/>
</dbReference>
<dbReference type="GO" id="GO:0003735">
    <property type="term" value="F:structural constituent of ribosome"/>
    <property type="evidence" value="ECO:0007669"/>
    <property type="project" value="InterPro"/>
</dbReference>
<dbReference type="SUPFAM" id="SSF56047">
    <property type="entry name" value="Ribosomal protein S8"/>
    <property type="match status" value="1"/>
</dbReference>
<evidence type="ECO:0000256" key="5">
    <source>
        <dbReference type="RuleBase" id="RU003660"/>
    </source>
</evidence>
<accession>A0A0R8RYY8</accession>